<dbReference type="EMBL" id="PPCV01000003">
    <property type="protein sequence ID" value="RXW32685.1"/>
    <property type="molecule type" value="Genomic_DNA"/>
</dbReference>
<gene>
    <name evidence="2" type="ORF">C1706_05945</name>
</gene>
<organism evidence="2 3">
    <name type="scientific">Propioniciclava flava</name>
    <dbReference type="NCBI Taxonomy" id="2072026"/>
    <lineage>
        <taxon>Bacteria</taxon>
        <taxon>Bacillati</taxon>
        <taxon>Actinomycetota</taxon>
        <taxon>Actinomycetes</taxon>
        <taxon>Propionibacteriales</taxon>
        <taxon>Propionibacteriaceae</taxon>
        <taxon>Propioniciclava</taxon>
    </lineage>
</organism>
<evidence type="ECO:0000313" key="3">
    <source>
        <dbReference type="Proteomes" id="UP000290624"/>
    </source>
</evidence>
<evidence type="ECO:0008006" key="4">
    <source>
        <dbReference type="Google" id="ProtNLM"/>
    </source>
</evidence>
<name>A0A4Q2EL06_9ACTN</name>
<feature type="transmembrane region" description="Helical" evidence="1">
    <location>
        <begin position="47"/>
        <end position="65"/>
    </location>
</feature>
<accession>A0A4Q2EL06</accession>
<feature type="transmembrane region" description="Helical" evidence="1">
    <location>
        <begin position="124"/>
        <end position="146"/>
    </location>
</feature>
<dbReference type="Gene3D" id="1.20.1280.290">
    <property type="match status" value="2"/>
</dbReference>
<keyword evidence="3" id="KW-1185">Reference proteome</keyword>
<evidence type="ECO:0000256" key="1">
    <source>
        <dbReference type="SAM" id="Phobius"/>
    </source>
</evidence>
<reference evidence="2 3" key="1">
    <citation type="submission" date="2018-01" db="EMBL/GenBank/DDBJ databases">
        <title>Lactibacter flavus gen. nov., sp. nov., a novel bacterium of the family Propionibacteriaceae isolated from raw milk and dairy products.</title>
        <authorList>
            <person name="Wenning M."/>
            <person name="Breitenwieser F."/>
            <person name="Huptas C."/>
            <person name="von Neubeck M."/>
            <person name="Busse H.-J."/>
            <person name="Scherer S."/>
        </authorList>
    </citation>
    <scope>NUCLEOTIDE SEQUENCE [LARGE SCALE GENOMIC DNA]</scope>
    <source>
        <strain evidence="2 3">VG341</strain>
    </source>
</reference>
<protein>
    <recommendedName>
        <fullName evidence="4">PQ-loop repeat-containing protein</fullName>
    </recommendedName>
</protein>
<dbReference type="AlphaFoldDB" id="A0A4Q2EL06"/>
<sequence length="192" mass="20141">MFGSLPQVVRLLRAGTSSGVSLLMWQLLLGAGIGWTAHGINVGHPNIIVPNVMGAVFAACVLVMLQRDRRLPTVKVWPWGLVVGVIMIGVELVAPPGWFGVLAVIPAAVGMVGQTRDLIRAPDITGLSGGYIIIAVVIQVMWLSWGAAVGDLSTQICSTAIGLIGVVNLALWLTRIKNAEPVVAVVPEDAVV</sequence>
<dbReference type="Proteomes" id="UP000290624">
    <property type="component" value="Unassembled WGS sequence"/>
</dbReference>
<evidence type="ECO:0000313" key="2">
    <source>
        <dbReference type="EMBL" id="RXW32685.1"/>
    </source>
</evidence>
<comment type="caution">
    <text evidence="2">The sequence shown here is derived from an EMBL/GenBank/DDBJ whole genome shotgun (WGS) entry which is preliminary data.</text>
</comment>
<feature type="transmembrane region" description="Helical" evidence="1">
    <location>
        <begin position="152"/>
        <end position="173"/>
    </location>
</feature>
<keyword evidence="1" id="KW-1133">Transmembrane helix</keyword>
<keyword evidence="1" id="KW-0472">Membrane</keyword>
<keyword evidence="1" id="KW-0812">Transmembrane</keyword>
<feature type="transmembrane region" description="Helical" evidence="1">
    <location>
        <begin position="12"/>
        <end position="35"/>
    </location>
</feature>
<proteinExistence type="predicted"/>